<accession>A0A0C9WEG6</accession>
<dbReference type="AlphaFoldDB" id="A0A0C9WEG6"/>
<gene>
    <name evidence="2" type="ORF">HYDPIDRAFT_29266</name>
</gene>
<feature type="region of interest" description="Disordered" evidence="1">
    <location>
        <begin position="169"/>
        <end position="243"/>
    </location>
</feature>
<evidence type="ECO:0000313" key="3">
    <source>
        <dbReference type="Proteomes" id="UP000053820"/>
    </source>
</evidence>
<dbReference type="EMBL" id="KN839849">
    <property type="protein sequence ID" value="KIJ63921.1"/>
    <property type="molecule type" value="Genomic_DNA"/>
</dbReference>
<feature type="compositionally biased region" description="Acidic residues" evidence="1">
    <location>
        <begin position="226"/>
        <end position="243"/>
    </location>
</feature>
<evidence type="ECO:0000256" key="1">
    <source>
        <dbReference type="SAM" id="MobiDB-lite"/>
    </source>
</evidence>
<protein>
    <submittedName>
        <fullName evidence="2">Uncharacterized protein</fullName>
    </submittedName>
</protein>
<feature type="compositionally biased region" description="Low complexity" evidence="1">
    <location>
        <begin position="45"/>
        <end position="55"/>
    </location>
</feature>
<organism evidence="2 3">
    <name type="scientific">Hydnomerulius pinastri MD-312</name>
    <dbReference type="NCBI Taxonomy" id="994086"/>
    <lineage>
        <taxon>Eukaryota</taxon>
        <taxon>Fungi</taxon>
        <taxon>Dikarya</taxon>
        <taxon>Basidiomycota</taxon>
        <taxon>Agaricomycotina</taxon>
        <taxon>Agaricomycetes</taxon>
        <taxon>Agaricomycetidae</taxon>
        <taxon>Boletales</taxon>
        <taxon>Boletales incertae sedis</taxon>
        <taxon>Leucogyrophana</taxon>
    </lineage>
</organism>
<sequence>MRQSKSARPTTRDVLQDKNNELSAEVERLMAQLRQAQEARDAADKAAQAAETARAAAEENARGAGVRANGSTATRMIARPSHTELNKGPVGRLARAMGLENKKSDYLAIVASVHHLCSRVGLDFNVKFVDQPPAALGKLFRLARHSHPELERFQNDWATAALVRQYLQNKRKQENKKRKAEAEPRNRGNKRSRFDDYDDDEEDNEDEDEEETRRGSGRSAAAASGDLDEDIDEDEDAASDADE</sequence>
<feature type="region of interest" description="Disordered" evidence="1">
    <location>
        <begin position="33"/>
        <end position="89"/>
    </location>
</feature>
<evidence type="ECO:0000313" key="2">
    <source>
        <dbReference type="EMBL" id="KIJ63921.1"/>
    </source>
</evidence>
<feature type="region of interest" description="Disordered" evidence="1">
    <location>
        <begin position="1"/>
        <end position="21"/>
    </location>
</feature>
<reference evidence="2 3" key="1">
    <citation type="submission" date="2014-04" db="EMBL/GenBank/DDBJ databases">
        <title>Evolutionary Origins and Diversification of the Mycorrhizal Mutualists.</title>
        <authorList>
            <consortium name="DOE Joint Genome Institute"/>
            <consortium name="Mycorrhizal Genomics Consortium"/>
            <person name="Kohler A."/>
            <person name="Kuo A."/>
            <person name="Nagy L.G."/>
            <person name="Floudas D."/>
            <person name="Copeland A."/>
            <person name="Barry K.W."/>
            <person name="Cichocki N."/>
            <person name="Veneault-Fourrey C."/>
            <person name="LaButti K."/>
            <person name="Lindquist E.A."/>
            <person name="Lipzen A."/>
            <person name="Lundell T."/>
            <person name="Morin E."/>
            <person name="Murat C."/>
            <person name="Riley R."/>
            <person name="Ohm R."/>
            <person name="Sun H."/>
            <person name="Tunlid A."/>
            <person name="Henrissat B."/>
            <person name="Grigoriev I.V."/>
            <person name="Hibbett D.S."/>
            <person name="Martin F."/>
        </authorList>
    </citation>
    <scope>NUCLEOTIDE SEQUENCE [LARGE SCALE GENOMIC DNA]</scope>
    <source>
        <strain evidence="2 3">MD-312</strain>
    </source>
</reference>
<name>A0A0C9WEG6_9AGAM</name>
<dbReference type="HOGENOM" id="CLU_1142715_0_0_1"/>
<dbReference type="Proteomes" id="UP000053820">
    <property type="component" value="Unassembled WGS sequence"/>
</dbReference>
<feature type="compositionally biased region" description="Acidic residues" evidence="1">
    <location>
        <begin position="196"/>
        <end position="210"/>
    </location>
</feature>
<keyword evidence="3" id="KW-1185">Reference proteome</keyword>
<proteinExistence type="predicted"/>
<dbReference type="OrthoDB" id="2687774at2759"/>
<feature type="compositionally biased region" description="Basic and acidic residues" evidence="1">
    <location>
        <begin position="10"/>
        <end position="21"/>
    </location>
</feature>
<feature type="compositionally biased region" description="Basic residues" evidence="1">
    <location>
        <begin position="169"/>
        <end position="179"/>
    </location>
</feature>